<dbReference type="EMBL" id="KL197714">
    <property type="protein sequence ID" value="KDQ60237.1"/>
    <property type="molecule type" value="Genomic_DNA"/>
</dbReference>
<feature type="transmembrane region" description="Helical" evidence="1">
    <location>
        <begin position="169"/>
        <end position="189"/>
    </location>
</feature>
<evidence type="ECO:0000313" key="2">
    <source>
        <dbReference type="EMBL" id="KDQ60237.1"/>
    </source>
</evidence>
<dbReference type="InParanoid" id="A0A067Q9P7"/>
<sequence length="214" mass="23793">MTPNYTWLASRLLGRILDDQWMRQYGIYDLPTRHVATTRKTRTWRDIILGALLLRVPSMYLARLEGARMGANVSPREAWRRVLRSCLVEWSHSNVLAAIILCANMILITLGGYDPPIVTSILSCFFAVGAIMTSIPLVVQYRTSLDTEVEQLDLVTCPPGSPNTIAFTLSLPITLLSWSLVALASSIAIYAFRDTRLSVVGAITIGAILLIRKM</sequence>
<dbReference type="Proteomes" id="UP000027265">
    <property type="component" value="Unassembled WGS sequence"/>
</dbReference>
<accession>A0A067Q9P7</accession>
<feature type="transmembrane region" description="Helical" evidence="1">
    <location>
        <begin position="117"/>
        <end position="139"/>
    </location>
</feature>
<protein>
    <submittedName>
        <fullName evidence="2">Uncharacterized protein</fullName>
    </submittedName>
</protein>
<proteinExistence type="predicted"/>
<feature type="transmembrane region" description="Helical" evidence="1">
    <location>
        <begin position="195"/>
        <end position="211"/>
    </location>
</feature>
<keyword evidence="1" id="KW-0812">Transmembrane</keyword>
<name>A0A067Q9P7_9AGAM</name>
<keyword evidence="3" id="KW-1185">Reference proteome</keyword>
<reference evidence="3" key="1">
    <citation type="journal article" date="2014" name="Proc. Natl. Acad. Sci. U.S.A.">
        <title>Extensive sampling of basidiomycete genomes demonstrates inadequacy of the white-rot/brown-rot paradigm for wood decay fungi.</title>
        <authorList>
            <person name="Riley R."/>
            <person name="Salamov A.A."/>
            <person name="Brown D.W."/>
            <person name="Nagy L.G."/>
            <person name="Floudas D."/>
            <person name="Held B.W."/>
            <person name="Levasseur A."/>
            <person name="Lombard V."/>
            <person name="Morin E."/>
            <person name="Otillar R."/>
            <person name="Lindquist E.A."/>
            <person name="Sun H."/>
            <person name="LaButti K.M."/>
            <person name="Schmutz J."/>
            <person name="Jabbour D."/>
            <person name="Luo H."/>
            <person name="Baker S.E."/>
            <person name="Pisabarro A.G."/>
            <person name="Walton J.D."/>
            <person name="Blanchette R.A."/>
            <person name="Henrissat B."/>
            <person name="Martin F."/>
            <person name="Cullen D."/>
            <person name="Hibbett D.S."/>
            <person name="Grigoriev I.V."/>
        </authorList>
    </citation>
    <scope>NUCLEOTIDE SEQUENCE [LARGE SCALE GENOMIC DNA]</scope>
    <source>
        <strain evidence="3">MUCL 33604</strain>
    </source>
</reference>
<organism evidence="2 3">
    <name type="scientific">Jaapia argillacea MUCL 33604</name>
    <dbReference type="NCBI Taxonomy" id="933084"/>
    <lineage>
        <taxon>Eukaryota</taxon>
        <taxon>Fungi</taxon>
        <taxon>Dikarya</taxon>
        <taxon>Basidiomycota</taxon>
        <taxon>Agaricomycotina</taxon>
        <taxon>Agaricomycetes</taxon>
        <taxon>Agaricomycetidae</taxon>
        <taxon>Jaapiales</taxon>
        <taxon>Jaapiaceae</taxon>
        <taxon>Jaapia</taxon>
    </lineage>
</organism>
<dbReference type="OrthoDB" id="3166422at2759"/>
<keyword evidence="1" id="KW-1133">Transmembrane helix</keyword>
<dbReference type="AlphaFoldDB" id="A0A067Q9P7"/>
<dbReference type="HOGENOM" id="CLU_1289089_0_0_1"/>
<gene>
    <name evidence="2" type="ORF">JAAARDRAFT_599981</name>
</gene>
<feature type="transmembrane region" description="Helical" evidence="1">
    <location>
        <begin position="87"/>
        <end position="111"/>
    </location>
</feature>
<keyword evidence="1" id="KW-0472">Membrane</keyword>
<evidence type="ECO:0000256" key="1">
    <source>
        <dbReference type="SAM" id="Phobius"/>
    </source>
</evidence>
<evidence type="ECO:0000313" key="3">
    <source>
        <dbReference type="Proteomes" id="UP000027265"/>
    </source>
</evidence>